<accession>A0A8S1KA15</accession>
<feature type="compositionally biased region" description="Polar residues" evidence="1">
    <location>
        <begin position="81"/>
        <end position="129"/>
    </location>
</feature>
<feature type="compositionally biased region" description="Polar residues" evidence="1">
    <location>
        <begin position="149"/>
        <end position="198"/>
    </location>
</feature>
<gene>
    <name evidence="2" type="ORF">PSON_ATCC_30995.1.T0040315</name>
</gene>
<dbReference type="OrthoDB" id="297112at2759"/>
<dbReference type="AlphaFoldDB" id="A0A8S1KA15"/>
<feature type="region of interest" description="Disordered" evidence="1">
    <location>
        <begin position="81"/>
        <end position="201"/>
    </location>
</feature>
<sequence length="319" mass="37673">MSQASFTGFITIQDIRKPKYDVNRLLGPNNDQFVRDILPIKIQNFEIKRLEWDDFSGEPKKESFWIAHSYWSVSYKISSQETNRTSSNQKQSQTVTNPKITTKNFKEQSQQFGLSPKYSNQNNSQSSERISVKQQSPQLPPKIPPQQINAQKKVNSRFTNQIPTPNLRISSLQRVQRQQKQKNLTPEKSQSRSNSNNVLKKEQISKQKFNIQVTCKLLEKSWTKSNQYDDLLEHETGHYLIGCLCALEFKRQAEQMDFNNIDDQNQEIKSLFNTNFKAFLKIEKDYDEETSHFCNETMQMKWNRKIKEQLLLYEMYFNN</sequence>
<comment type="caution">
    <text evidence="2">The sequence shown here is derived from an EMBL/GenBank/DDBJ whole genome shotgun (WGS) entry which is preliminary data.</text>
</comment>
<keyword evidence="3" id="KW-1185">Reference proteome</keyword>
<evidence type="ECO:0000313" key="3">
    <source>
        <dbReference type="Proteomes" id="UP000692954"/>
    </source>
</evidence>
<proteinExistence type="predicted"/>
<organism evidence="2 3">
    <name type="scientific">Paramecium sonneborni</name>
    <dbReference type="NCBI Taxonomy" id="65129"/>
    <lineage>
        <taxon>Eukaryota</taxon>
        <taxon>Sar</taxon>
        <taxon>Alveolata</taxon>
        <taxon>Ciliophora</taxon>
        <taxon>Intramacronucleata</taxon>
        <taxon>Oligohymenophorea</taxon>
        <taxon>Peniculida</taxon>
        <taxon>Parameciidae</taxon>
        <taxon>Paramecium</taxon>
    </lineage>
</organism>
<dbReference type="Proteomes" id="UP000692954">
    <property type="component" value="Unassembled WGS sequence"/>
</dbReference>
<reference evidence="2" key="1">
    <citation type="submission" date="2021-01" db="EMBL/GenBank/DDBJ databases">
        <authorList>
            <consortium name="Genoscope - CEA"/>
            <person name="William W."/>
        </authorList>
    </citation>
    <scope>NUCLEOTIDE SEQUENCE</scope>
</reference>
<dbReference type="EMBL" id="CAJJDN010000004">
    <property type="protein sequence ID" value="CAD8049786.1"/>
    <property type="molecule type" value="Genomic_DNA"/>
</dbReference>
<evidence type="ECO:0000256" key="1">
    <source>
        <dbReference type="SAM" id="MobiDB-lite"/>
    </source>
</evidence>
<protein>
    <submittedName>
        <fullName evidence="2">Uncharacterized protein</fullName>
    </submittedName>
</protein>
<evidence type="ECO:0000313" key="2">
    <source>
        <dbReference type="EMBL" id="CAD8049786.1"/>
    </source>
</evidence>
<name>A0A8S1KA15_9CILI</name>